<dbReference type="AlphaFoldDB" id="A0A169QS60"/>
<protein>
    <submittedName>
        <fullName evidence="2">Uncharacterized protein</fullName>
    </submittedName>
</protein>
<proteinExistence type="predicted"/>
<sequence length="135" mass="14036">MLCNPDGYSWQKRRFREAMPGNCESVLAAAGPHQDRHIELEPQPEPVGFAARMKARMAMAREGEDRAEGLAGENVAGSAAHPSLSSPDHAEAGDGSPSHRSLTGGASPRSGSEGKPAGHREVSEDGSADPAPGGR</sequence>
<accession>A0A169QS60</accession>
<dbReference type="Proteomes" id="UP000218288">
    <property type="component" value="Chromosome"/>
</dbReference>
<dbReference type="EMBL" id="AP014809">
    <property type="protein sequence ID" value="BAU89792.1"/>
    <property type="molecule type" value="Genomic_DNA"/>
</dbReference>
<feature type="region of interest" description="Disordered" evidence="1">
    <location>
        <begin position="58"/>
        <end position="135"/>
    </location>
</feature>
<reference evidence="2 3" key="1">
    <citation type="journal article" date="2016" name="Genome Announc.">
        <title>Complete Genome Sequence of Methylobacterium populi P-1M, Isolated from Pink-Pigmented Household Biofilm.</title>
        <authorList>
            <person name="Morohoshi T."/>
            <person name="Ikeda T."/>
        </authorList>
    </citation>
    <scope>NUCLEOTIDE SEQUENCE [LARGE SCALE GENOMIC DNA]</scope>
    <source>
        <strain evidence="2 3">P-1M</strain>
    </source>
</reference>
<gene>
    <name evidence="2" type="ORF">MPPM_1187</name>
</gene>
<evidence type="ECO:0000256" key="1">
    <source>
        <dbReference type="SAM" id="MobiDB-lite"/>
    </source>
</evidence>
<name>A0A169QS60_9HYPH</name>
<feature type="compositionally biased region" description="Basic and acidic residues" evidence="1">
    <location>
        <begin position="59"/>
        <end position="68"/>
    </location>
</feature>
<evidence type="ECO:0000313" key="3">
    <source>
        <dbReference type="Proteomes" id="UP000218288"/>
    </source>
</evidence>
<evidence type="ECO:0000313" key="2">
    <source>
        <dbReference type="EMBL" id="BAU89792.1"/>
    </source>
</evidence>
<organism evidence="2 3">
    <name type="scientific">Methylorubrum populi</name>
    <dbReference type="NCBI Taxonomy" id="223967"/>
    <lineage>
        <taxon>Bacteria</taxon>
        <taxon>Pseudomonadati</taxon>
        <taxon>Pseudomonadota</taxon>
        <taxon>Alphaproteobacteria</taxon>
        <taxon>Hyphomicrobiales</taxon>
        <taxon>Methylobacteriaceae</taxon>
        <taxon>Methylorubrum</taxon>
    </lineage>
</organism>